<evidence type="ECO:0000256" key="13">
    <source>
        <dbReference type="ARBA" id="ARBA00025079"/>
    </source>
</evidence>
<dbReference type="PROSITE" id="PS51189">
    <property type="entry name" value="FAT"/>
    <property type="match status" value="1"/>
</dbReference>
<evidence type="ECO:0000259" key="20">
    <source>
        <dbReference type="PROSITE" id="PS51190"/>
    </source>
</evidence>
<dbReference type="GO" id="GO:0005524">
    <property type="term" value="F:ATP binding"/>
    <property type="evidence" value="ECO:0007669"/>
    <property type="project" value="UniProtKB-KW"/>
</dbReference>
<comment type="function">
    <text evidence="13 16">Serine/threonine protein kinase which activates checkpoint signaling upon genotoxic stresses such as ionizing radiation (IR), ultraviolet light (UV), or DNA replication stalling, thereby acting as a DNA damage sensor. Recognizes the substrate consensus sequence [ST]-Q. Phosphorylates histone H2A to form H2AS128ph (gamma-H2A) at sites of DNA damage, involved in the regulation of DNA damage response mechanism. Required for the control of telomere length and genome stability.</text>
</comment>
<evidence type="ECO:0000256" key="3">
    <source>
        <dbReference type="ARBA" id="ARBA00011370"/>
    </source>
</evidence>
<evidence type="ECO:0000256" key="11">
    <source>
        <dbReference type="ARBA" id="ARBA00022840"/>
    </source>
</evidence>
<dbReference type="InterPro" id="IPR044107">
    <property type="entry name" value="PIKKc_ATM"/>
</dbReference>
<comment type="subcellular location">
    <subcellularLocation>
        <location evidence="16">Chromosome</location>
        <location evidence="16">Telomere</location>
    </subcellularLocation>
    <subcellularLocation>
        <location evidence="1 16">Nucleus</location>
    </subcellularLocation>
</comment>
<evidence type="ECO:0000256" key="9">
    <source>
        <dbReference type="ARBA" id="ARBA00022763"/>
    </source>
</evidence>
<dbReference type="PROSITE" id="PS50290">
    <property type="entry name" value="PI3_4_KINASE_3"/>
    <property type="match status" value="1"/>
</dbReference>
<dbReference type="InterPro" id="IPR000403">
    <property type="entry name" value="PI3/4_kinase_cat_dom"/>
</dbReference>
<dbReference type="InterPro" id="IPR016024">
    <property type="entry name" value="ARM-type_fold"/>
</dbReference>
<dbReference type="InterPro" id="IPR003152">
    <property type="entry name" value="FATC_dom"/>
</dbReference>
<evidence type="ECO:0000256" key="5">
    <source>
        <dbReference type="ARBA" id="ARBA00014619"/>
    </source>
</evidence>
<comment type="caution">
    <text evidence="21">The sequence shown here is derived from an EMBL/GenBank/DDBJ whole genome shotgun (WGS) entry which is preliminary data.</text>
</comment>
<organism evidence="21 22">
    <name type="scientific">Cristinia sonorae</name>
    <dbReference type="NCBI Taxonomy" id="1940300"/>
    <lineage>
        <taxon>Eukaryota</taxon>
        <taxon>Fungi</taxon>
        <taxon>Dikarya</taxon>
        <taxon>Basidiomycota</taxon>
        <taxon>Agaricomycotina</taxon>
        <taxon>Agaricomycetes</taxon>
        <taxon>Agaricomycetidae</taxon>
        <taxon>Agaricales</taxon>
        <taxon>Pleurotineae</taxon>
        <taxon>Stephanosporaceae</taxon>
        <taxon>Cristinia</taxon>
    </lineage>
</organism>
<keyword evidence="8 16" id="KW-0547">Nucleotide-binding</keyword>
<comment type="similarity">
    <text evidence="2 16">Belongs to the PI3/PI4-kinase family. ATM subfamily.</text>
</comment>
<dbReference type="OrthoDB" id="381190at2759"/>
<feature type="compositionally biased region" description="Low complexity" evidence="17">
    <location>
        <begin position="201"/>
        <end position="210"/>
    </location>
</feature>
<dbReference type="SMART" id="SM01343">
    <property type="entry name" value="FATC"/>
    <property type="match status" value="1"/>
</dbReference>
<evidence type="ECO:0000256" key="10">
    <source>
        <dbReference type="ARBA" id="ARBA00022777"/>
    </source>
</evidence>
<feature type="region of interest" description="Disordered" evidence="17">
    <location>
        <begin position="178"/>
        <end position="246"/>
    </location>
</feature>
<gene>
    <name evidence="21" type="ORF">BXZ70DRAFT_923785</name>
</gene>
<evidence type="ECO:0000259" key="18">
    <source>
        <dbReference type="PROSITE" id="PS50290"/>
    </source>
</evidence>
<evidence type="ECO:0000256" key="14">
    <source>
        <dbReference type="ARBA" id="ARBA00047899"/>
    </source>
</evidence>
<keyword evidence="12 16" id="KW-0539">Nucleus</keyword>
<reference evidence="21" key="1">
    <citation type="journal article" date="2021" name="New Phytol.">
        <title>Evolutionary innovations through gain and loss of genes in the ectomycorrhizal Boletales.</title>
        <authorList>
            <person name="Wu G."/>
            <person name="Miyauchi S."/>
            <person name="Morin E."/>
            <person name="Kuo A."/>
            <person name="Drula E."/>
            <person name="Varga T."/>
            <person name="Kohler A."/>
            <person name="Feng B."/>
            <person name="Cao Y."/>
            <person name="Lipzen A."/>
            <person name="Daum C."/>
            <person name="Hundley H."/>
            <person name="Pangilinan J."/>
            <person name="Johnson J."/>
            <person name="Barry K."/>
            <person name="LaButti K."/>
            <person name="Ng V."/>
            <person name="Ahrendt S."/>
            <person name="Min B."/>
            <person name="Choi I.G."/>
            <person name="Park H."/>
            <person name="Plett J.M."/>
            <person name="Magnuson J."/>
            <person name="Spatafora J.W."/>
            <person name="Nagy L.G."/>
            <person name="Henrissat B."/>
            <person name="Grigoriev I.V."/>
            <person name="Yang Z.L."/>
            <person name="Xu J."/>
            <person name="Martin F.M."/>
        </authorList>
    </citation>
    <scope>NUCLEOTIDE SEQUENCE</scope>
    <source>
        <strain evidence="21">KKN 215</strain>
    </source>
</reference>
<evidence type="ECO:0000256" key="1">
    <source>
        <dbReference type="ARBA" id="ARBA00004123"/>
    </source>
</evidence>
<dbReference type="InterPro" id="IPR038980">
    <property type="entry name" value="ATM_plant"/>
</dbReference>
<dbReference type="SUPFAM" id="SSF48371">
    <property type="entry name" value="ARM repeat"/>
    <property type="match status" value="1"/>
</dbReference>
<keyword evidence="16" id="KW-0156">Chromatin regulator</keyword>
<keyword evidence="16" id="KW-0158">Chromosome</keyword>
<keyword evidence="10 16" id="KW-0418">Kinase</keyword>
<protein>
    <recommendedName>
        <fullName evidence="5 16">Serine/threonine-protein kinase Tel1</fullName>
        <ecNumber evidence="4 16">2.7.11.1</ecNumber>
    </recommendedName>
</protein>
<feature type="domain" description="FATC" evidence="20">
    <location>
        <begin position="3000"/>
        <end position="3032"/>
    </location>
</feature>
<evidence type="ECO:0000313" key="21">
    <source>
        <dbReference type="EMBL" id="KAH8103969.1"/>
    </source>
</evidence>
<dbReference type="PANTHER" id="PTHR37079">
    <property type="entry name" value="SERINE/THREONINE-PROTEIN KINASE ATM"/>
    <property type="match status" value="1"/>
</dbReference>
<keyword evidence="9 16" id="KW-0227">DNA damage</keyword>
<keyword evidence="22" id="KW-1185">Reference proteome</keyword>
<dbReference type="Pfam" id="PF00454">
    <property type="entry name" value="PI3_PI4_kinase"/>
    <property type="match status" value="1"/>
</dbReference>
<dbReference type="PANTHER" id="PTHR37079:SF4">
    <property type="entry name" value="SERINE_THREONINE-PROTEIN KINASE ATM"/>
    <property type="match status" value="1"/>
</dbReference>
<dbReference type="PROSITE" id="PS51190">
    <property type="entry name" value="FATC"/>
    <property type="match status" value="1"/>
</dbReference>
<dbReference type="EMBL" id="JAEVFJ010000006">
    <property type="protein sequence ID" value="KAH8103969.1"/>
    <property type="molecule type" value="Genomic_DNA"/>
</dbReference>
<evidence type="ECO:0000313" key="22">
    <source>
        <dbReference type="Proteomes" id="UP000813824"/>
    </source>
</evidence>
<evidence type="ECO:0000256" key="15">
    <source>
        <dbReference type="ARBA" id="ARBA00048679"/>
    </source>
</evidence>
<dbReference type="EC" id="2.7.11.1" evidence="4 16"/>
<dbReference type="GO" id="GO:0035556">
    <property type="term" value="P:intracellular signal transduction"/>
    <property type="evidence" value="ECO:0007669"/>
    <property type="project" value="UniProtKB-ARBA"/>
</dbReference>
<dbReference type="InterPro" id="IPR018936">
    <property type="entry name" value="PI3/4_kinase_CS"/>
</dbReference>
<dbReference type="SMART" id="SM00146">
    <property type="entry name" value="PI3Kc"/>
    <property type="match status" value="1"/>
</dbReference>
<dbReference type="GO" id="GO:0000781">
    <property type="term" value="C:chromosome, telomeric region"/>
    <property type="evidence" value="ECO:0007669"/>
    <property type="project" value="UniProtKB-SubCell"/>
</dbReference>
<dbReference type="GO" id="GO:0006281">
    <property type="term" value="P:DNA repair"/>
    <property type="evidence" value="ECO:0007669"/>
    <property type="project" value="InterPro"/>
</dbReference>
<keyword evidence="6 16" id="KW-0723">Serine/threonine-protein kinase</keyword>
<dbReference type="Proteomes" id="UP000813824">
    <property type="component" value="Unassembled WGS sequence"/>
</dbReference>
<evidence type="ECO:0000256" key="8">
    <source>
        <dbReference type="ARBA" id="ARBA00022741"/>
    </source>
</evidence>
<evidence type="ECO:0000256" key="12">
    <source>
        <dbReference type="ARBA" id="ARBA00023242"/>
    </source>
</evidence>
<dbReference type="SMART" id="SM01342">
    <property type="entry name" value="TAN"/>
    <property type="match status" value="1"/>
</dbReference>
<dbReference type="InterPro" id="IPR014009">
    <property type="entry name" value="PIK_FAT"/>
</dbReference>
<dbReference type="InterPro" id="IPR011009">
    <property type="entry name" value="Kinase-like_dom_sf"/>
</dbReference>
<dbReference type="GO" id="GO:0005634">
    <property type="term" value="C:nucleus"/>
    <property type="evidence" value="ECO:0007669"/>
    <property type="project" value="UniProtKB-SubCell"/>
</dbReference>
<dbReference type="Gene3D" id="3.30.1010.10">
    <property type="entry name" value="Phosphatidylinositol 3-kinase Catalytic Subunit, Chain A, domain 4"/>
    <property type="match status" value="1"/>
</dbReference>
<dbReference type="InterPro" id="IPR036940">
    <property type="entry name" value="PI3/4_kinase_cat_sf"/>
</dbReference>
<name>A0A8K0XT64_9AGAR</name>
<feature type="region of interest" description="Disordered" evidence="17">
    <location>
        <begin position="735"/>
        <end position="768"/>
    </location>
</feature>
<keyword evidence="16" id="KW-0779">Telomere</keyword>
<comment type="catalytic activity">
    <reaction evidence="15">
        <text>L-seryl-[protein] + ATP = O-phospho-L-seryl-[protein] + ADP + H(+)</text>
        <dbReference type="Rhea" id="RHEA:17989"/>
        <dbReference type="Rhea" id="RHEA-COMP:9863"/>
        <dbReference type="Rhea" id="RHEA-COMP:11604"/>
        <dbReference type="ChEBI" id="CHEBI:15378"/>
        <dbReference type="ChEBI" id="CHEBI:29999"/>
        <dbReference type="ChEBI" id="CHEBI:30616"/>
        <dbReference type="ChEBI" id="CHEBI:83421"/>
        <dbReference type="ChEBI" id="CHEBI:456216"/>
        <dbReference type="EC" id="2.7.11.1"/>
    </reaction>
</comment>
<sequence>MSSHDPTLQTVLRQLNSDKIKERQDAVSKIREHFARDSLISSLDPTDWTVIFVNLQASFAKELSICTKKGTLATTGPGATALKRLEEVASTVRWLTGRTIHLLRFKTVKSLLTHLTRDLKYRGRLLEPVAVHYIKAIKTIVEWTPHLHSLELKDQDTWLRVVEMGFNVVLEDSLNKRLEDMDEGEEEEGVLRGAPSEEDLGSSSEGDASSVGTPQPTNSRKRRLPERKHTSRTPAPTARKTSEMRSVSQEQVAFASVLAIVLGSETAPLLSPEFPLLPVAVLDRLSRFLSQFPGESTLHHDYLHCLSSVLSQLSINRSKSVSAFAKRSWSDLVGIWGTKTQTLKEELVIVLRTLLPYLTTNLDHDRPTRVTYEEGVNKLWRVLMNEADKRGVEGLSLDCIRLQVLSAEEESKRGAFVAKTFRHGWHFDSGQALSWAILALQTDCAEKLYLLSESVHSTTNDSGKRVKRENPIESLLSSLSTSTSSIVRGYRLQGILFFIDAHWDVLHDDLRKSVISTLQYSLSLDDALVQSWTFLCLAAIGHAESTSQAASITPSQQLIAQDSTTWNNIWTHAMRRTSIPAVCRAACHAAHTLLHHAKLLLTPQQILMEIESLAKDLDMQGPSFPYDSACSFLVLCMQIASHDVRLYRMQLEEKVLTWLTDAWRPGSIVKTKMSAHTVEDILGVLGSICCTSRNARVLCPMKLPDCPVTSAMVEENYTAVIRDYLLNARLPQPPKHPYRRGHHSSQPIAPSTPVAEGEDSVSDNRELLQPRGRERRLSAFLLKSLEDLLQHWEIAVSGRPTADKLRSSMDLAVVSLLFEGTLVLNGTRSNRRVQQAACKLLTLLMPHANDNRWTPSERSLIVAALEPLILTEVPGNGLNHWETLLPAGPESGIQRELLPPADSRSHSNSGVAARRDLQKCVFHSHDVQEIVGPLSDVLHTMLKAMLSSSKEQIRDKDNFGSAGTPRIVDGNSTRQALLRTAARWDIANVCITSMAVLPILQSSSGAPTRDKRLLGTIGNFELEDWQKLGPAFIDNVRTQTLHLSVDNLLRILESIGDLLQGDSDAAQDTSNQLLVITLLEATMHIWLPGDSDLFSHVALLFSWLCNIFVKPAMASWACRDRFTQFLGSCMAADPSQTLLQGLDENGDEWVPAEIRPFTLLPTMGGDVDIRVRFRAAVVNVQLVRNATYLNAMPMAIYAEIRRYLNTDLEHDESIITRLLCLGNVMVASSAVRRGALWHILELCLYDGQKFTRHVETLLSGVASRLNLSTSALFLSYASHVAYALKTSGKEFLQLPAHLLGFRDKRECADATFAAFTPINVLAGGTAEEISHGRYLVKMHCQATKKTLAEGIKQCFAEIVGNQIVSFVQGHGPDEMEDLSEALADKTRDVQEDYDTLLRSHADSVVTAIIRSLSDSDYSQDGPLMNALEPYPPAAVHFQKLCKFRHLYHFESHDPNLPAFPAVTVLRSLDWFGHQVPSIKHHSTTYHVLHQLFAEARRASLVNEQLRLLTAVCLWAATHPDDFFDPTILRTFVNCAANTLSQLDLARTAQSLLDWAFSLYEKLKLEDNRLASTFIHIASTAYDFSTSSFPDVSALGQDLLRWAEEQATRLRKHSSLRRQVEQALSVWPVELAAPLQAKLSGDSSYNVISILNDGRVSANKFRLVQRLRDIPGHEGALALAGFWTLKACIPPKAHRSSTDLSAFCEYLVSHKGFADDLGTNQSKIQSVRTRHVKGLRKGGGASNGDKVPIAQQAIVASLLTILDEPSACQAQISYGTLRALVSVLPLDPESLLEWPREYRGELAFLKDYCRTAKARSQPDLRDLTTNSAWVDIASDFTPWITQIAPILSDILAVHAPFYTPLVSLLQVDASFAEEVFPVLVHTALQMEYLNNNVPRGKRIRDYLSVYFDRLLRTETTCVSSRRAIVDTVFHLRYFWPPSPKERDALGNDKWLDMDYILLSRNAITCGAYTTALLCLELAAEYNGLKGTTTDTEQIMYDIYSHIDEPDGFYGINTLDLQKFLVQRFHHEKQWDKAFQFHGARLEARASGSRDAEGVLQSLHAFGLDHLAMSTLHDANSGLTLDSSGMTYKLGWRTETWDLPERPEQRDVGASLYVALRSVYRERDPSVINTTLHRALVDEMEELSHLGTESVNDIRQVLQNLMCLHQVAQWQTVSAQSDLQHVDLRAMSRVDKDFDFHDLEAMMAVRVSLLRSALQKEQREQIGDMRTPLAETLMDVQTSCLLRLSQAAREANQPQIALNSVIKAQQLSAQDNLDVSEELSEVLWLQREPKLSVQYLRKLLGDKLGVDSAGDMRTASALARLGRWTSEASLEKSADIKSAYFDPAAKFVDSNPSPSQSQSTERAAIYHQYALFAEHQYHSIAKSPDALRWKFYVERKRQELIRRQEELKKHSRGSEPHKLISMEIKRTDQVLREDQRQFQEHIDSRDAFLVKAIEMYSRTLQVSDDFDDDSAIRLCSLWFSNFEYEGGDFQRVLGEALRRVSSHKFVFLAHQLTARMSDKPSSTDNFDQENLQELVMRMCREHPFHSLTQVWCLQSDHKLSSRRQSNRAENPSSQVARANAAGSIFDKLRNEGDFGTCIRNVEEVCHASLEWATYPIKGKHKHDKSRPSRPIPEGLAIRKIRDVRMPVITVNTPIDPTTRYDRCTWIQSYEHSYSVAGGVNLPKITKCIGSDGNTYKQLFKGEGNDDLRQDAVMEQVFRLVNIILGRDRETRKRKLSVRDYMVIPLSSQAGVLEFVTDTQCLRDFLEPGHSRYHPHEMYGPKITTELREKRDAIKNDPGVQKMMLEIFLGYTSKFHPVMRHWFREMHKTPMSWFKMRLAYSRSVATNSIVGHILGLGDRHTSNILLDNSTGEVVHIDLGIAFDQGKMLPIPERVPFRLTRDMVDGLGTSGTQGVFQRCAEETLRVLRAGSGVIVTVLEVFKYDPLHSWTASEIKVKRVQGTGDTGLLTEEAVRYALGIDMTSGSLADENADRALSAVSRKLDKTMTVEFTVNELIAEATDVMNLANMFAGWGPHY</sequence>
<evidence type="ECO:0000259" key="19">
    <source>
        <dbReference type="PROSITE" id="PS51189"/>
    </source>
</evidence>
<dbReference type="GO" id="GO:0006325">
    <property type="term" value="P:chromatin organization"/>
    <property type="evidence" value="ECO:0007669"/>
    <property type="project" value="UniProtKB-KW"/>
</dbReference>
<evidence type="ECO:0000256" key="6">
    <source>
        <dbReference type="ARBA" id="ARBA00022527"/>
    </source>
</evidence>
<proteinExistence type="inferred from homology"/>
<dbReference type="InterPro" id="IPR021668">
    <property type="entry name" value="TAN"/>
</dbReference>
<comment type="subunit">
    <text evidence="3">Associates with DNA double-strand breaks.</text>
</comment>
<dbReference type="Pfam" id="PF11640">
    <property type="entry name" value="TAN"/>
    <property type="match status" value="1"/>
</dbReference>
<feature type="domain" description="PI3K/PI4K catalytic" evidence="18">
    <location>
        <begin position="2667"/>
        <end position="2984"/>
    </location>
</feature>
<comment type="catalytic activity">
    <reaction evidence="14 16">
        <text>L-threonyl-[protein] + ATP = O-phospho-L-threonyl-[protein] + ADP + H(+)</text>
        <dbReference type="Rhea" id="RHEA:46608"/>
        <dbReference type="Rhea" id="RHEA-COMP:11060"/>
        <dbReference type="Rhea" id="RHEA-COMP:11605"/>
        <dbReference type="ChEBI" id="CHEBI:15378"/>
        <dbReference type="ChEBI" id="CHEBI:30013"/>
        <dbReference type="ChEBI" id="CHEBI:30616"/>
        <dbReference type="ChEBI" id="CHEBI:61977"/>
        <dbReference type="ChEBI" id="CHEBI:456216"/>
        <dbReference type="EC" id="2.7.11.1"/>
    </reaction>
</comment>
<evidence type="ECO:0000256" key="17">
    <source>
        <dbReference type="SAM" id="MobiDB-lite"/>
    </source>
</evidence>
<evidence type="ECO:0000256" key="2">
    <source>
        <dbReference type="ARBA" id="ARBA00010769"/>
    </source>
</evidence>
<dbReference type="CDD" id="cd05171">
    <property type="entry name" value="PIKKc_ATM"/>
    <property type="match status" value="1"/>
</dbReference>
<evidence type="ECO:0000256" key="16">
    <source>
        <dbReference type="RuleBase" id="RU365027"/>
    </source>
</evidence>
<feature type="domain" description="FAT" evidence="19">
    <location>
        <begin position="1956"/>
        <end position="2554"/>
    </location>
</feature>
<dbReference type="GO" id="GO:0004674">
    <property type="term" value="F:protein serine/threonine kinase activity"/>
    <property type="evidence" value="ECO:0007669"/>
    <property type="project" value="UniProtKB-KW"/>
</dbReference>
<keyword evidence="11 16" id="KW-0067">ATP-binding</keyword>
<evidence type="ECO:0000256" key="7">
    <source>
        <dbReference type="ARBA" id="ARBA00022679"/>
    </source>
</evidence>
<evidence type="ECO:0000256" key="4">
    <source>
        <dbReference type="ARBA" id="ARBA00012513"/>
    </source>
</evidence>
<accession>A0A8K0XT64</accession>
<keyword evidence="7 16" id="KW-0808">Transferase</keyword>
<dbReference type="SUPFAM" id="SSF56112">
    <property type="entry name" value="Protein kinase-like (PK-like)"/>
    <property type="match status" value="1"/>
</dbReference>
<dbReference type="Pfam" id="PF02260">
    <property type="entry name" value="FATC"/>
    <property type="match status" value="1"/>
</dbReference>
<dbReference type="Gene3D" id="1.10.1070.11">
    <property type="entry name" value="Phosphatidylinositol 3-/4-kinase, catalytic domain"/>
    <property type="match status" value="1"/>
</dbReference>
<feature type="compositionally biased region" description="Basic residues" evidence="17">
    <location>
        <begin position="219"/>
        <end position="231"/>
    </location>
</feature>
<dbReference type="PROSITE" id="PS00916">
    <property type="entry name" value="PI3_4_KINASE_2"/>
    <property type="match status" value="1"/>
</dbReference>